<accession>A0AAE3JBT5</accession>
<feature type="compositionally biased region" description="Basic and acidic residues" evidence="1">
    <location>
        <begin position="233"/>
        <end position="260"/>
    </location>
</feature>
<dbReference type="EMBL" id="JAJEQN010000010">
    <property type="protein sequence ID" value="MCC2221126.1"/>
    <property type="molecule type" value="Genomic_DNA"/>
</dbReference>
<dbReference type="AlphaFoldDB" id="A0AAE3JBT5"/>
<reference evidence="2 3" key="1">
    <citation type="submission" date="2021-10" db="EMBL/GenBank/DDBJ databases">
        <title>Anaerobic single-cell dispensing facilitates the cultivation of human gut bacteria.</title>
        <authorList>
            <person name="Afrizal A."/>
        </authorList>
    </citation>
    <scope>NUCLEOTIDE SEQUENCE [LARGE SCALE GENOMIC DNA]</scope>
    <source>
        <strain evidence="2 3">CLA-AA-H224</strain>
    </source>
</reference>
<keyword evidence="3" id="KW-1185">Reference proteome</keyword>
<sequence>MRHLLKKTLLAGGISMMMLSAAGCYYGSGMGYGSYANANKIKTTAAADTLEEFKITDFQASDGTFQYKDLGWLSSYQDLEKEIAMPIGTTTAFTEGETMGDINYSVKLLNYISVGMQPVYNAEGGLTTLTVYFEDTYTAEQLDDLFDKAVAAAREAFGDEDKYQENDQDGGKGTVYHTTGAFWYNETDQYGDYTMNSFQIGKLDSGNGTSAVVIGVNIYDPSQIEEESSEEGSSEKESSEKASSEEVSSKTDEKNLKETSEAENTAESEE</sequence>
<feature type="compositionally biased region" description="Acidic residues" evidence="1">
    <location>
        <begin position="223"/>
        <end position="232"/>
    </location>
</feature>
<feature type="region of interest" description="Disordered" evidence="1">
    <location>
        <begin position="222"/>
        <end position="270"/>
    </location>
</feature>
<evidence type="ECO:0000313" key="3">
    <source>
        <dbReference type="Proteomes" id="UP001198200"/>
    </source>
</evidence>
<dbReference type="Proteomes" id="UP001198200">
    <property type="component" value="Unassembled WGS sequence"/>
</dbReference>
<dbReference type="PROSITE" id="PS51257">
    <property type="entry name" value="PROKAR_LIPOPROTEIN"/>
    <property type="match status" value="1"/>
</dbReference>
<dbReference type="RefSeq" id="WP_308731469.1">
    <property type="nucleotide sequence ID" value="NZ_JAJEQN010000010.1"/>
</dbReference>
<organism evidence="2 3">
    <name type="scientific">Anthropogastromicrobium aceti</name>
    <dbReference type="NCBI Taxonomy" id="2981768"/>
    <lineage>
        <taxon>Bacteria</taxon>
        <taxon>Bacillati</taxon>
        <taxon>Bacillota</taxon>
        <taxon>Clostridia</taxon>
        <taxon>Lachnospirales</taxon>
        <taxon>Lachnospiraceae</taxon>
        <taxon>Anthropogastromicrobium</taxon>
    </lineage>
</organism>
<gene>
    <name evidence="2" type="ORF">LKD48_05615</name>
</gene>
<evidence type="ECO:0000256" key="1">
    <source>
        <dbReference type="SAM" id="MobiDB-lite"/>
    </source>
</evidence>
<protein>
    <submittedName>
        <fullName evidence="2">Uncharacterized protein</fullName>
    </submittedName>
</protein>
<proteinExistence type="predicted"/>
<comment type="caution">
    <text evidence="2">The sequence shown here is derived from an EMBL/GenBank/DDBJ whole genome shotgun (WGS) entry which is preliminary data.</text>
</comment>
<name>A0AAE3JBT5_9FIRM</name>
<evidence type="ECO:0000313" key="2">
    <source>
        <dbReference type="EMBL" id="MCC2221126.1"/>
    </source>
</evidence>